<gene>
    <name evidence="2" type="ORF">Pcinc_032463</name>
    <name evidence="1" type="ORF">Pcinc_035427</name>
</gene>
<protein>
    <submittedName>
        <fullName evidence="1">Uncharacterized protein</fullName>
    </submittedName>
</protein>
<comment type="caution">
    <text evidence="1">The sequence shown here is derived from an EMBL/GenBank/DDBJ whole genome shotgun (WGS) entry which is preliminary data.</text>
</comment>
<dbReference type="Proteomes" id="UP001286313">
    <property type="component" value="Unassembled WGS sequence"/>
</dbReference>
<dbReference type="EMBL" id="JAWQEG010005327">
    <property type="protein sequence ID" value="KAK3858381.1"/>
    <property type="molecule type" value="Genomic_DNA"/>
</dbReference>
<reference evidence="1" key="1">
    <citation type="submission" date="2023-10" db="EMBL/GenBank/DDBJ databases">
        <title>Genome assemblies of two species of porcelain crab, Petrolisthes cinctipes and Petrolisthes manimaculis (Anomura: Porcellanidae).</title>
        <authorList>
            <person name="Angst P."/>
        </authorList>
    </citation>
    <scope>NUCLEOTIDE SEQUENCE</scope>
    <source>
        <strain evidence="1">PB745_01</strain>
        <tissue evidence="1">Gill</tissue>
    </source>
</reference>
<proteinExistence type="predicted"/>
<keyword evidence="3" id="KW-1185">Reference proteome</keyword>
<sequence>MLLLLLPSIRHERRYIGSYIFRQYISIQYNHEQKTVVSNVPSRHIVVDERMLNPSEMTGNVFERKRNLLDRGQSDPILSVSIRQMF</sequence>
<organism evidence="1 3">
    <name type="scientific">Petrolisthes cinctipes</name>
    <name type="common">Flat porcelain crab</name>
    <dbReference type="NCBI Taxonomy" id="88211"/>
    <lineage>
        <taxon>Eukaryota</taxon>
        <taxon>Metazoa</taxon>
        <taxon>Ecdysozoa</taxon>
        <taxon>Arthropoda</taxon>
        <taxon>Crustacea</taxon>
        <taxon>Multicrustacea</taxon>
        <taxon>Malacostraca</taxon>
        <taxon>Eumalacostraca</taxon>
        <taxon>Eucarida</taxon>
        <taxon>Decapoda</taxon>
        <taxon>Pleocyemata</taxon>
        <taxon>Anomura</taxon>
        <taxon>Galatheoidea</taxon>
        <taxon>Porcellanidae</taxon>
        <taxon>Petrolisthes</taxon>
    </lineage>
</organism>
<evidence type="ECO:0000313" key="1">
    <source>
        <dbReference type="EMBL" id="KAK3858381.1"/>
    </source>
</evidence>
<evidence type="ECO:0000313" key="3">
    <source>
        <dbReference type="Proteomes" id="UP001286313"/>
    </source>
</evidence>
<evidence type="ECO:0000313" key="2">
    <source>
        <dbReference type="EMBL" id="KAK3861588.1"/>
    </source>
</evidence>
<accession>A0AAE1BWM4</accession>
<name>A0AAE1BWM4_PETCI</name>
<dbReference type="AlphaFoldDB" id="A0AAE1BWM4"/>
<dbReference type="EMBL" id="JAWQEG010004464">
    <property type="protein sequence ID" value="KAK3861588.1"/>
    <property type="molecule type" value="Genomic_DNA"/>
</dbReference>